<feature type="compositionally biased region" description="Basic and acidic residues" evidence="1">
    <location>
        <begin position="176"/>
        <end position="187"/>
    </location>
</feature>
<feature type="compositionally biased region" description="Basic residues" evidence="1">
    <location>
        <begin position="1"/>
        <end position="15"/>
    </location>
</feature>
<feature type="compositionally biased region" description="Polar residues" evidence="1">
    <location>
        <begin position="741"/>
        <end position="769"/>
    </location>
</feature>
<protein>
    <recommendedName>
        <fullName evidence="3">Retrotransposon gag domain-containing protein</fullName>
    </recommendedName>
</protein>
<dbReference type="AlphaFoldDB" id="A0A2N9FWA1"/>
<feature type="compositionally biased region" description="Basic and acidic residues" evidence="1">
    <location>
        <begin position="136"/>
        <end position="165"/>
    </location>
</feature>
<feature type="region of interest" description="Disordered" evidence="1">
    <location>
        <begin position="726"/>
        <end position="824"/>
    </location>
</feature>
<dbReference type="EMBL" id="OIVN01001215">
    <property type="protein sequence ID" value="SPC91279.1"/>
    <property type="molecule type" value="Genomic_DNA"/>
</dbReference>
<feature type="region of interest" description="Disordered" evidence="1">
    <location>
        <begin position="226"/>
        <end position="254"/>
    </location>
</feature>
<gene>
    <name evidence="2" type="ORF">FSB_LOCUS19161</name>
</gene>
<evidence type="ECO:0000313" key="2">
    <source>
        <dbReference type="EMBL" id="SPC91279.1"/>
    </source>
</evidence>
<feature type="compositionally biased region" description="Basic and acidic residues" evidence="1">
    <location>
        <begin position="770"/>
        <end position="782"/>
    </location>
</feature>
<name>A0A2N9FWA1_FAGSY</name>
<feature type="region of interest" description="Disordered" evidence="1">
    <location>
        <begin position="133"/>
        <end position="209"/>
    </location>
</feature>
<feature type="compositionally biased region" description="Polar residues" evidence="1">
    <location>
        <begin position="794"/>
        <end position="808"/>
    </location>
</feature>
<reference evidence="2" key="1">
    <citation type="submission" date="2018-02" db="EMBL/GenBank/DDBJ databases">
        <authorList>
            <person name="Cohen D.B."/>
            <person name="Kent A.D."/>
        </authorList>
    </citation>
    <scope>NUCLEOTIDE SEQUENCE</scope>
</reference>
<evidence type="ECO:0000256" key="1">
    <source>
        <dbReference type="SAM" id="MobiDB-lite"/>
    </source>
</evidence>
<feature type="compositionally biased region" description="Basic and acidic residues" evidence="1">
    <location>
        <begin position="196"/>
        <end position="205"/>
    </location>
</feature>
<organism evidence="2">
    <name type="scientific">Fagus sylvatica</name>
    <name type="common">Beechnut</name>
    <dbReference type="NCBI Taxonomy" id="28930"/>
    <lineage>
        <taxon>Eukaryota</taxon>
        <taxon>Viridiplantae</taxon>
        <taxon>Streptophyta</taxon>
        <taxon>Embryophyta</taxon>
        <taxon>Tracheophyta</taxon>
        <taxon>Spermatophyta</taxon>
        <taxon>Magnoliopsida</taxon>
        <taxon>eudicotyledons</taxon>
        <taxon>Gunneridae</taxon>
        <taxon>Pentapetalae</taxon>
        <taxon>rosids</taxon>
        <taxon>fabids</taxon>
        <taxon>Fagales</taxon>
        <taxon>Fagaceae</taxon>
        <taxon>Fagus</taxon>
    </lineage>
</organism>
<feature type="compositionally biased region" description="Basic and acidic residues" evidence="1">
    <location>
        <begin position="726"/>
        <end position="740"/>
    </location>
</feature>
<evidence type="ECO:0008006" key="3">
    <source>
        <dbReference type="Google" id="ProtNLM"/>
    </source>
</evidence>
<proteinExistence type="predicted"/>
<accession>A0A2N9FWA1</accession>
<sequence>MPVRTRRMKSSRKGVRLPEGSSSSDEDTEMSPPAKSMVDELKSYLDTRIQERMEAFNENVQTEPPMVQKDDTTQLLLQILNDQNGRMKKLEQAVRYTVNPVVGSEERPTNTNLNTPIAETHRVEQPQVEQIITEPTRVEPPHFEPPRVESPRFEPPRVKQPRDGATKSGSTSSRAAEMEPPRFEPPRIEPPIMDPPRFEQPRMEPPRMGPPRMEQPWFEQPRMEPPRFEQPRMEPPRFEQPRMEPPCFEQPRMDQPWKNRLRNDYNGQNFPKEEVFDRGVNLEERNRNIGVEPNPRPVQGQDLRDQIFEVIDQALGLGHRRTPRHPYRKPYPKRIDREEWPRGFKIPDFTMFSGKDEKTALEHISRFTAKLLLGMPRYRQILLVPGKKWRKNSSPILPRSNIGVSMADLARLKQKPDESAEQFIMRFKRIRTRCLTTLPEAEYIKIAIDGLNFELRKKFEGITFFNLFELSERASRFEGLLKEENQMKNSSYGTYYQDPNYEIDLAEYIEKADEIFDILYKANQLKIIGRHRFPSKEELKGRDYCKWHSTYTHATKSCVTFRNVVQDKIDRNVLKFLEIPQESMAVDADLFPFVDVNTTSVDLSSLMPHKNLHIRNNKSKVNLLQAFGPQERQLVREMSNLKIERSAATGQSNSAKVNGRSLSIQDNNVHANKGKNVACLIGQPIISYKEMLRKEPLKVSLKSDEDETICERCSHILAKCLSRTKKEDNYKPQESEEPRSVSRSIRNSGSESRSAPQVHSIQSRLGSQHEQQKMARSRHDLQYEQQKMARSRLEQSQETPIRSVQSSPIEDAEDIKSIEDSEGIEDIEDVENIGDIEDMEDIENIEDIDTFENSEGIDDIEVEETDDIEEMEGSETIGCTKNGIQTGEPEIESQKPKNGKTLSCNAITLPREFMATTWVQRKEDAREAVPILLAEDEECRDIGKIIFEKPTLAMCQHLKPLYIKAHMDGRPVNRVLVDNGAAVNILPTSMDGTHSGYNQIFITEGDVHKTAFRCPGSIGTFE</sequence>
<feature type="region of interest" description="Disordered" evidence="1">
    <location>
        <begin position="1"/>
        <end position="36"/>
    </location>
</feature>
<feature type="compositionally biased region" description="Basic and acidic residues" evidence="1">
    <location>
        <begin position="226"/>
        <end position="242"/>
    </location>
</feature>